<evidence type="ECO:0000313" key="16">
    <source>
        <dbReference type="EMBL" id="RST58793.1"/>
    </source>
</evidence>
<dbReference type="PANTHER" id="PTHR43390">
    <property type="entry name" value="SIGNAL PEPTIDASE I"/>
    <property type="match status" value="1"/>
</dbReference>
<protein>
    <recommendedName>
        <fullName evidence="4 12">Signal peptidase I</fullName>
        <ecNumber evidence="4 12">3.4.21.89</ecNumber>
    </recommendedName>
</protein>
<keyword evidence="8 12" id="KW-0378">Hydrolase</keyword>
<evidence type="ECO:0000256" key="2">
    <source>
        <dbReference type="ARBA" id="ARBA00004401"/>
    </source>
</evidence>
<dbReference type="Proteomes" id="UP000680670">
    <property type="component" value="Unassembled WGS sequence"/>
</dbReference>
<dbReference type="PRINTS" id="PR00727">
    <property type="entry name" value="LEADERPTASE"/>
</dbReference>
<evidence type="ECO:0000256" key="7">
    <source>
        <dbReference type="ARBA" id="ARBA00022692"/>
    </source>
</evidence>
<dbReference type="RefSeq" id="WP_120117046.1">
    <property type="nucleotide sequence ID" value="NZ_BORI01000001.1"/>
</dbReference>
<keyword evidence="18" id="KW-1185">Reference proteome</keyword>
<dbReference type="GO" id="GO:0004252">
    <property type="term" value="F:serine-type endopeptidase activity"/>
    <property type="evidence" value="ECO:0007669"/>
    <property type="project" value="InterPro"/>
</dbReference>
<feature type="domain" description="Peptidase S26" evidence="14">
    <location>
        <begin position="12"/>
        <end position="178"/>
    </location>
</feature>
<gene>
    <name evidence="16" type="primary">lepB</name>
    <name evidence="15" type="synonym">sipT</name>
    <name evidence="16" type="ORF">D5F11_015270</name>
    <name evidence="15" type="ORF">J6TS1_12900</name>
</gene>
<organism evidence="16 17">
    <name type="scientific">Siminovitchia terrae</name>
    <name type="common">Bacillus terrae</name>
    <dbReference type="NCBI Taxonomy" id="1914933"/>
    <lineage>
        <taxon>Bacteria</taxon>
        <taxon>Bacillati</taxon>
        <taxon>Bacillota</taxon>
        <taxon>Bacilli</taxon>
        <taxon>Bacillales</taxon>
        <taxon>Bacillaceae</taxon>
        <taxon>Siminovitchia</taxon>
    </lineage>
</organism>
<evidence type="ECO:0000259" key="14">
    <source>
        <dbReference type="Pfam" id="PF10502"/>
    </source>
</evidence>
<dbReference type="FunFam" id="2.10.109.10:FF:000008">
    <property type="entry name" value="Signal peptidase I"/>
    <property type="match status" value="1"/>
</dbReference>
<dbReference type="InterPro" id="IPR036286">
    <property type="entry name" value="LexA/Signal_pep-like_sf"/>
</dbReference>
<dbReference type="GO" id="GO:0006465">
    <property type="term" value="P:signal peptide processing"/>
    <property type="evidence" value="ECO:0007669"/>
    <property type="project" value="InterPro"/>
</dbReference>
<evidence type="ECO:0000256" key="10">
    <source>
        <dbReference type="ARBA" id="ARBA00023136"/>
    </source>
</evidence>
<dbReference type="EMBL" id="BORJ01000002">
    <property type="protein sequence ID" value="GIN95420.1"/>
    <property type="molecule type" value="Genomic_DNA"/>
</dbReference>
<dbReference type="CDD" id="cd06530">
    <property type="entry name" value="S26_SPase_I"/>
    <property type="match status" value="1"/>
</dbReference>
<dbReference type="InterPro" id="IPR019758">
    <property type="entry name" value="Pept_S26A_signal_pept_1_CS"/>
</dbReference>
<dbReference type="Proteomes" id="UP000287296">
    <property type="component" value="Unassembled WGS sequence"/>
</dbReference>
<sequence>MNNHKRTSKSIVSWIPPLLLALGLVIAIRAFLFSPMIVDGASMEPTLHDHERIIVSKTISWTGEVNRSEIVIIKGDDPKTNYVKRVIGLPGDMIEMKDDQLFINEQPIEEPYLKKNLKAAQEKGDNLTEDFGPIIVPEHNFFVMGDNRFNSIDSRSRLGFSLGFIERDRIIGKSKFVLFPLKNIRLTK</sequence>
<dbReference type="GO" id="GO:0005886">
    <property type="term" value="C:plasma membrane"/>
    <property type="evidence" value="ECO:0007669"/>
    <property type="project" value="UniProtKB-SubCell"/>
</dbReference>
<evidence type="ECO:0000256" key="6">
    <source>
        <dbReference type="ARBA" id="ARBA00022670"/>
    </source>
</evidence>
<name>A0A429X694_SIMTE</name>
<dbReference type="InterPro" id="IPR019757">
    <property type="entry name" value="Pept_S26A_signal_pept_1_Lys-AS"/>
</dbReference>
<accession>A0A429X694</accession>
<dbReference type="InterPro" id="IPR000223">
    <property type="entry name" value="Pept_S26A_signal_pept_1"/>
</dbReference>
<reference evidence="15 18" key="2">
    <citation type="submission" date="2021-03" db="EMBL/GenBank/DDBJ databases">
        <title>Antimicrobial resistance genes in bacteria isolated from Japanese honey, and their potential for conferring macrolide and lincosamide resistance in the American foulbrood pathogen Paenibacillus larvae.</title>
        <authorList>
            <person name="Okamoto M."/>
            <person name="Kumagai M."/>
            <person name="Kanamori H."/>
            <person name="Takamatsu D."/>
        </authorList>
    </citation>
    <scope>NUCLEOTIDE SEQUENCE [LARGE SCALE GENOMIC DNA]</scope>
    <source>
        <strain evidence="15 18">J6TS1</strain>
    </source>
</reference>
<comment type="similarity">
    <text evidence="3 13">Belongs to the peptidase S26 family.</text>
</comment>
<dbReference type="Pfam" id="PF10502">
    <property type="entry name" value="Peptidase_S26"/>
    <property type="match status" value="1"/>
</dbReference>
<dbReference type="AlphaFoldDB" id="A0A429X694"/>
<dbReference type="PANTHER" id="PTHR43390:SF1">
    <property type="entry name" value="CHLOROPLAST PROCESSING PEPTIDASE"/>
    <property type="match status" value="1"/>
</dbReference>
<dbReference type="InterPro" id="IPR019533">
    <property type="entry name" value="Peptidase_S26"/>
</dbReference>
<dbReference type="SUPFAM" id="SSF51306">
    <property type="entry name" value="LexA/Signal peptidase"/>
    <property type="match status" value="1"/>
</dbReference>
<dbReference type="EMBL" id="QYTW02000016">
    <property type="protein sequence ID" value="RST58793.1"/>
    <property type="molecule type" value="Genomic_DNA"/>
</dbReference>
<keyword evidence="6 12" id="KW-0645">Protease</keyword>
<evidence type="ECO:0000256" key="1">
    <source>
        <dbReference type="ARBA" id="ARBA00000677"/>
    </source>
</evidence>
<evidence type="ECO:0000313" key="15">
    <source>
        <dbReference type="EMBL" id="GIN95420.1"/>
    </source>
</evidence>
<evidence type="ECO:0000256" key="9">
    <source>
        <dbReference type="ARBA" id="ARBA00022989"/>
    </source>
</evidence>
<evidence type="ECO:0000256" key="4">
    <source>
        <dbReference type="ARBA" id="ARBA00013208"/>
    </source>
</evidence>
<evidence type="ECO:0000313" key="17">
    <source>
        <dbReference type="Proteomes" id="UP000287296"/>
    </source>
</evidence>
<keyword evidence="5" id="KW-1003">Cell membrane</keyword>
<reference evidence="16 17" key="1">
    <citation type="submission" date="2018-12" db="EMBL/GenBank/DDBJ databases">
        <authorList>
            <person name="Sun L."/>
            <person name="Chen Z."/>
        </authorList>
    </citation>
    <scope>NUCLEOTIDE SEQUENCE [LARGE SCALE GENOMIC DNA]</scope>
    <source>
        <strain evidence="16 17">LMG 29736</strain>
    </source>
</reference>
<evidence type="ECO:0000256" key="3">
    <source>
        <dbReference type="ARBA" id="ARBA00009370"/>
    </source>
</evidence>
<evidence type="ECO:0000256" key="12">
    <source>
        <dbReference type="RuleBase" id="RU003993"/>
    </source>
</evidence>
<feature type="active site" evidence="11">
    <location>
        <position position="42"/>
    </location>
</feature>
<dbReference type="Gene3D" id="2.10.109.10">
    <property type="entry name" value="Umud Fragment, subunit A"/>
    <property type="match status" value="1"/>
</dbReference>
<comment type="subcellular location">
    <subcellularLocation>
        <location evidence="2">Cell membrane</location>
        <topology evidence="2">Single-pass type II membrane protein</topology>
    </subcellularLocation>
    <subcellularLocation>
        <location evidence="13">Membrane</location>
        <topology evidence="13">Single-pass type II membrane protein</topology>
    </subcellularLocation>
</comment>
<dbReference type="InterPro" id="IPR019756">
    <property type="entry name" value="Pept_S26A_signal_pept_1_Ser-AS"/>
</dbReference>
<evidence type="ECO:0000313" key="18">
    <source>
        <dbReference type="Proteomes" id="UP000680670"/>
    </source>
</evidence>
<feature type="active site" evidence="11">
    <location>
        <position position="84"/>
    </location>
</feature>
<dbReference type="NCBIfam" id="TIGR02227">
    <property type="entry name" value="sigpep_I_bact"/>
    <property type="match status" value="1"/>
</dbReference>
<dbReference type="OrthoDB" id="9802919at2"/>
<dbReference type="EC" id="3.4.21.89" evidence="4 12"/>
<comment type="caution">
    <text evidence="16">The sequence shown here is derived from an EMBL/GenBank/DDBJ whole genome shotgun (WGS) entry which is preliminary data.</text>
</comment>
<proteinExistence type="inferred from homology"/>
<keyword evidence="9" id="KW-1133">Transmembrane helix</keyword>
<evidence type="ECO:0000256" key="8">
    <source>
        <dbReference type="ARBA" id="ARBA00022801"/>
    </source>
</evidence>
<keyword evidence="10" id="KW-0472">Membrane</keyword>
<dbReference type="PROSITE" id="PS00760">
    <property type="entry name" value="SPASE_I_2"/>
    <property type="match status" value="1"/>
</dbReference>
<evidence type="ECO:0000256" key="5">
    <source>
        <dbReference type="ARBA" id="ARBA00022475"/>
    </source>
</evidence>
<keyword evidence="7" id="KW-0812">Transmembrane</keyword>
<comment type="catalytic activity">
    <reaction evidence="1 12">
        <text>Cleavage of hydrophobic, N-terminal signal or leader sequences from secreted and periplasmic proteins.</text>
        <dbReference type="EC" id="3.4.21.89"/>
    </reaction>
</comment>
<evidence type="ECO:0000256" key="11">
    <source>
        <dbReference type="PIRSR" id="PIRSR600223-1"/>
    </source>
</evidence>
<evidence type="ECO:0000256" key="13">
    <source>
        <dbReference type="RuleBase" id="RU362042"/>
    </source>
</evidence>
<dbReference type="PROSITE" id="PS00761">
    <property type="entry name" value="SPASE_I_3"/>
    <property type="match status" value="1"/>
</dbReference>
<dbReference type="PROSITE" id="PS00501">
    <property type="entry name" value="SPASE_I_1"/>
    <property type="match status" value="1"/>
</dbReference>
<dbReference type="GO" id="GO:0009003">
    <property type="term" value="F:signal peptidase activity"/>
    <property type="evidence" value="ECO:0007669"/>
    <property type="project" value="UniProtKB-EC"/>
</dbReference>